<dbReference type="EMBL" id="OX365700">
    <property type="protein sequence ID" value="CAI4030368.1"/>
    <property type="molecule type" value="Genomic_DNA"/>
</dbReference>
<proteinExistence type="predicted"/>
<accession>A0AA86T9K6</accession>
<dbReference type="PANTHER" id="PTHR38462:SF1">
    <property type="entry name" value="YPRB RIBONUCLEASE H-LIKE DOMAIN-CONTAINING PROTEIN"/>
    <property type="match status" value="1"/>
</dbReference>
<reference evidence="2" key="1">
    <citation type="submission" date="2022-10" db="EMBL/GenBank/DDBJ databases">
        <authorList>
            <person name="Koch H."/>
        </authorList>
    </citation>
    <scope>NUCLEOTIDE SEQUENCE</scope>
    <source>
        <strain evidence="2">DNF</strain>
    </source>
</reference>
<dbReference type="Proteomes" id="UP001179121">
    <property type="component" value="Chromosome"/>
</dbReference>
<evidence type="ECO:0000259" key="1">
    <source>
        <dbReference type="Pfam" id="PF13482"/>
    </source>
</evidence>
<dbReference type="AlphaFoldDB" id="A0AA86T9K6"/>
<dbReference type="GO" id="GO:0003676">
    <property type="term" value="F:nucleic acid binding"/>
    <property type="evidence" value="ECO:0007669"/>
    <property type="project" value="InterPro"/>
</dbReference>
<evidence type="ECO:0000313" key="2">
    <source>
        <dbReference type="EMBL" id="CAI4030368.1"/>
    </source>
</evidence>
<dbReference type="PANTHER" id="PTHR38462">
    <property type="entry name" value="EXONUCLEASE-LIKE PROTEIN"/>
    <property type="match status" value="1"/>
</dbReference>
<name>A0AA86T9K6_9BACT</name>
<dbReference type="Pfam" id="PF13482">
    <property type="entry name" value="RNase_H_2"/>
    <property type="match status" value="1"/>
</dbReference>
<protein>
    <submittedName>
        <fullName evidence="2">RNase_H_2 domain-containing protein</fullName>
    </submittedName>
</protein>
<dbReference type="InterPro" id="IPR012337">
    <property type="entry name" value="RNaseH-like_sf"/>
</dbReference>
<dbReference type="Gene3D" id="3.30.420.10">
    <property type="entry name" value="Ribonuclease H-like superfamily/Ribonuclease H"/>
    <property type="match status" value="1"/>
</dbReference>
<dbReference type="RefSeq" id="WP_289267358.1">
    <property type="nucleotide sequence ID" value="NZ_OX365700.1"/>
</dbReference>
<sequence>MSTTNEILPRTFLHAPRVGQKTEKALWESGITSWGKFLNSSSTLLKPLRSQPQVFRIIEQSAEALEKKNVTFFSRALAPEAWWRLYPSFESRTVFLDIETTGLSHYYDEITLVGLYDGNRVRTLLSGHNLKQLPELLAQYDIVVTFNGTLFDLPFLRAKLPSLRLPSVHLDLRYLLKRLGYSGGLKDIEQRLGIRRGPEARAVNGYLATVLWARYKRGDMSALEQLVKYNIADVMSLRPLMRFACRELTAGLLFREKQRIPTITSKPLKAVPVHVSKVNGNGVTLIVGGAAVLLRKRPLERSPIRLSNLLENIQCSGGAPRVVGIDLRGSEVRPTGWALLEGEQAYTRLVKSDAEIVQETIRHRPDLISIDSPLGIPYGRCCTQDSCRCRSKGILRECERVLWRRGVKVFPCLLPSMQKLTERGIRLAKEFRERGFRVIESYPGAAQDIMRIPRKRSSVHELAQGLAAFGIKGPFTSVPCSHDELDAITSAVVGDFYLAGMYEPLGDQREECLIVPKLDKLMSHNPDS</sequence>
<organism evidence="2 3">
    <name type="scientific">Nitrospira tepida</name>
    <dbReference type="NCBI Taxonomy" id="2973512"/>
    <lineage>
        <taxon>Bacteria</taxon>
        <taxon>Pseudomonadati</taxon>
        <taxon>Nitrospirota</taxon>
        <taxon>Nitrospiria</taxon>
        <taxon>Nitrospirales</taxon>
        <taxon>Nitrospiraceae</taxon>
        <taxon>Nitrospira</taxon>
    </lineage>
</organism>
<feature type="domain" description="YprB ribonuclease H-like" evidence="1">
    <location>
        <begin position="94"/>
        <end position="242"/>
    </location>
</feature>
<dbReference type="KEGG" id="nti:DNFV4_00796"/>
<keyword evidence="3" id="KW-1185">Reference proteome</keyword>
<dbReference type="SUPFAM" id="SSF53098">
    <property type="entry name" value="Ribonuclease H-like"/>
    <property type="match status" value="1"/>
</dbReference>
<dbReference type="InterPro" id="IPR036397">
    <property type="entry name" value="RNaseH_sf"/>
</dbReference>
<dbReference type="InterPro" id="IPR038720">
    <property type="entry name" value="YprB_RNase_H-like_dom"/>
</dbReference>
<evidence type="ECO:0000313" key="3">
    <source>
        <dbReference type="Proteomes" id="UP001179121"/>
    </source>
</evidence>
<gene>
    <name evidence="2" type="ORF">DNFV4_00796</name>
</gene>